<dbReference type="Proteomes" id="UP000478052">
    <property type="component" value="Unassembled WGS sequence"/>
</dbReference>
<dbReference type="AlphaFoldDB" id="A0A6G0VX11"/>
<accession>A0A6G0VX11</accession>
<gene>
    <name evidence="1" type="ORF">FWK35_00035044</name>
</gene>
<evidence type="ECO:0000313" key="2">
    <source>
        <dbReference type="Proteomes" id="UP000478052"/>
    </source>
</evidence>
<reference evidence="1 2" key="1">
    <citation type="submission" date="2019-08" db="EMBL/GenBank/DDBJ databases">
        <title>Whole genome of Aphis craccivora.</title>
        <authorList>
            <person name="Voronova N.V."/>
            <person name="Shulinski R.S."/>
            <person name="Bandarenka Y.V."/>
            <person name="Zhorov D.G."/>
            <person name="Warner D."/>
        </authorList>
    </citation>
    <scope>NUCLEOTIDE SEQUENCE [LARGE SCALE GENOMIC DNA]</scope>
    <source>
        <strain evidence="1">180601</strain>
        <tissue evidence="1">Whole Body</tissue>
    </source>
</reference>
<organism evidence="1 2">
    <name type="scientific">Aphis craccivora</name>
    <name type="common">Cowpea aphid</name>
    <dbReference type="NCBI Taxonomy" id="307492"/>
    <lineage>
        <taxon>Eukaryota</taxon>
        <taxon>Metazoa</taxon>
        <taxon>Ecdysozoa</taxon>
        <taxon>Arthropoda</taxon>
        <taxon>Hexapoda</taxon>
        <taxon>Insecta</taxon>
        <taxon>Pterygota</taxon>
        <taxon>Neoptera</taxon>
        <taxon>Paraneoptera</taxon>
        <taxon>Hemiptera</taxon>
        <taxon>Sternorrhyncha</taxon>
        <taxon>Aphidomorpha</taxon>
        <taxon>Aphidoidea</taxon>
        <taxon>Aphididae</taxon>
        <taxon>Aphidini</taxon>
        <taxon>Aphis</taxon>
        <taxon>Aphis</taxon>
    </lineage>
</organism>
<keyword evidence="2" id="KW-1185">Reference proteome</keyword>
<name>A0A6G0VX11_APHCR</name>
<protein>
    <submittedName>
        <fullName evidence="1">Zinc finger MYM-type protein 1-like</fullName>
    </submittedName>
</protein>
<feature type="non-terminal residue" evidence="1">
    <location>
        <position position="118"/>
    </location>
</feature>
<dbReference type="EMBL" id="VUJU01010816">
    <property type="protein sequence ID" value="KAF0712884.1"/>
    <property type="molecule type" value="Genomic_DNA"/>
</dbReference>
<sequence>MHGLTYHKATVTSSQRVIYRLTVDYLKSCSYSRYSEEHSNKHYFLSTGHKKSNLNVLINANDSDPDDPESFDISHNYTDDPNNISNKLNYDLKHSDTQVNIVKDLGDLNTGPAQPILP</sequence>
<comment type="caution">
    <text evidence="1">The sequence shown here is derived from an EMBL/GenBank/DDBJ whole genome shotgun (WGS) entry which is preliminary data.</text>
</comment>
<proteinExistence type="predicted"/>
<evidence type="ECO:0000313" key="1">
    <source>
        <dbReference type="EMBL" id="KAF0712884.1"/>
    </source>
</evidence>